<dbReference type="Gene3D" id="2.40.128.140">
    <property type="entry name" value="Outer membrane protein"/>
    <property type="match status" value="1"/>
</dbReference>
<dbReference type="Proteomes" id="UP000564704">
    <property type="component" value="Unassembled WGS sequence"/>
</dbReference>
<keyword evidence="3" id="KW-1185">Reference proteome</keyword>
<evidence type="ECO:0000313" key="2">
    <source>
        <dbReference type="EMBL" id="MRU15038.1"/>
    </source>
</evidence>
<accession>A0A844D1I0</accession>
<reference evidence="2 3" key="1">
    <citation type="submission" date="2019-05" db="EMBL/GenBank/DDBJ databases">
        <title>Roseovarius bejariae sp. nov., a moderately halophylic bacterium isolated from a saline soil in Rambla Salada (Murcia).</title>
        <authorList>
            <person name="Castro D.J."/>
            <person name="Gomez-Altuve A."/>
            <person name="Reina J.C."/>
            <person name="Rodriguez M."/>
            <person name="Sampedro I."/>
            <person name="Llamas I."/>
            <person name="Martinez-Checa F."/>
        </authorList>
    </citation>
    <scope>NUCLEOTIDE SEQUENCE [LARGE SCALE GENOMIC DNA]</scope>
    <source>
        <strain evidence="2 3">A21</strain>
    </source>
</reference>
<protein>
    <submittedName>
        <fullName evidence="2">Lipid A deacylase LpxR family protein</fullName>
    </submittedName>
</protein>
<sequence length="310" mass="33314">MTRLFAAVLATALALTGLASSSAQAESGRQYLGHGRLITNDVIGDGFDRWRTGSIALSYLWGPEWQGQRPDAFGRMLELRFNAEIMGPENLVAPAAGDRPYTQALTMGVHSHFMAGAAEVALGADVTVTGPQLGFDDVQETLHDVMGGRDPSPVTTAGQIGNDAHATAVMEMGRTYRVGSGTGLRPFVEAWLGAESMVRAGADVMFGGLGQGGLMLREPVTGQLYKAIDDRTHGLSFVLGGDVAYVDDSAFLPSSRGYRLTDTRNRLRAGVHWESAKGTKLFYGVTWLDKEFKAQREAQVVGSVRLDLKF</sequence>
<dbReference type="OrthoDB" id="7721289at2"/>
<evidence type="ECO:0000256" key="1">
    <source>
        <dbReference type="SAM" id="SignalP"/>
    </source>
</evidence>
<organism evidence="2 3">
    <name type="scientific">Roseovarius bejariae</name>
    <dbReference type="NCBI Taxonomy" id="2576383"/>
    <lineage>
        <taxon>Bacteria</taxon>
        <taxon>Pseudomonadati</taxon>
        <taxon>Pseudomonadota</taxon>
        <taxon>Alphaproteobacteria</taxon>
        <taxon>Rhodobacterales</taxon>
        <taxon>Roseobacteraceae</taxon>
        <taxon>Roseovarius</taxon>
    </lineage>
</organism>
<comment type="caution">
    <text evidence="2">The sequence shown here is derived from an EMBL/GenBank/DDBJ whole genome shotgun (WGS) entry which is preliminary data.</text>
</comment>
<proteinExistence type="predicted"/>
<dbReference type="AlphaFoldDB" id="A0A844D1I0"/>
<dbReference type="Pfam" id="PF09982">
    <property type="entry name" value="LpxR"/>
    <property type="match status" value="1"/>
</dbReference>
<feature type="chain" id="PRO_5032524762" evidence="1">
    <location>
        <begin position="26"/>
        <end position="310"/>
    </location>
</feature>
<dbReference type="RefSeq" id="WP_154149982.1">
    <property type="nucleotide sequence ID" value="NZ_SZWE01000001.1"/>
</dbReference>
<dbReference type="EMBL" id="SZWE01000001">
    <property type="protein sequence ID" value="MRU15038.1"/>
    <property type="molecule type" value="Genomic_DNA"/>
</dbReference>
<dbReference type="InterPro" id="IPR037107">
    <property type="entry name" value="Put_OMP_sf"/>
</dbReference>
<evidence type="ECO:0000313" key="3">
    <source>
        <dbReference type="Proteomes" id="UP000564704"/>
    </source>
</evidence>
<gene>
    <name evidence="2" type="ORF">FDP25_06300</name>
</gene>
<name>A0A844D1I0_9RHOB</name>
<feature type="signal peptide" evidence="1">
    <location>
        <begin position="1"/>
        <end position="25"/>
    </location>
</feature>
<keyword evidence="1" id="KW-0732">Signal</keyword>
<dbReference type="InterPro" id="IPR018707">
    <property type="entry name" value="LpxR"/>
</dbReference>